<dbReference type="Gene3D" id="3.30.70.2450">
    <property type="match status" value="1"/>
</dbReference>
<dbReference type="EMBL" id="CP015243">
    <property type="protein sequence ID" value="ANF58852.1"/>
    <property type="molecule type" value="Genomic_DNA"/>
</dbReference>
<dbReference type="Pfam" id="PF01494">
    <property type="entry name" value="FAD_binding_3"/>
    <property type="match status" value="1"/>
</dbReference>
<dbReference type="STRING" id="376489.A5892_16410"/>
<dbReference type="RefSeq" id="WP_064123707.1">
    <property type="nucleotide sequence ID" value="NZ_CP015243.1"/>
</dbReference>
<feature type="domain" description="FAD-binding" evidence="4">
    <location>
        <begin position="9"/>
        <end position="343"/>
    </location>
</feature>
<protein>
    <recommendedName>
        <fullName evidence="4">FAD-binding domain-containing protein</fullName>
    </recommendedName>
</protein>
<evidence type="ECO:0000313" key="5">
    <source>
        <dbReference type="EMBL" id="ANF58852.1"/>
    </source>
</evidence>
<gene>
    <name evidence="5" type="ORF">A5892_16410</name>
</gene>
<dbReference type="InterPro" id="IPR036188">
    <property type="entry name" value="FAD/NAD-bd_sf"/>
</dbReference>
<proteinExistence type="predicted"/>
<keyword evidence="2" id="KW-0285">Flavoprotein</keyword>
<evidence type="ECO:0000256" key="3">
    <source>
        <dbReference type="ARBA" id="ARBA00022827"/>
    </source>
</evidence>
<comment type="cofactor">
    <cofactor evidence="1">
        <name>FAD</name>
        <dbReference type="ChEBI" id="CHEBI:57692"/>
    </cofactor>
</comment>
<dbReference type="InterPro" id="IPR050641">
    <property type="entry name" value="RIFMO-like"/>
</dbReference>
<dbReference type="PANTHER" id="PTHR43004">
    <property type="entry name" value="TRK SYSTEM POTASSIUM UPTAKE PROTEIN"/>
    <property type="match status" value="1"/>
</dbReference>
<keyword evidence="6" id="KW-1185">Reference proteome</keyword>
<dbReference type="PRINTS" id="PR00420">
    <property type="entry name" value="RNGMNOXGNASE"/>
</dbReference>
<evidence type="ECO:0000259" key="4">
    <source>
        <dbReference type="Pfam" id="PF01494"/>
    </source>
</evidence>
<dbReference type="Gene3D" id="3.50.50.60">
    <property type="entry name" value="FAD/NAD(P)-binding domain"/>
    <property type="match status" value="1"/>
</dbReference>
<sequence>MILPATPDDCAVLIVGAGPSGLALALTLTHHGIRCRVVDERTGPDEAPRAMVVQARTLELYRQLGFAERLIEHGVKVDVLELSEDGEAPFQVLLGDIASGTSPYPFLLCIPQRDHERLLATRLAEFGVEVEWNSELSDLYLLDDAVEATLVGPAEEQRLKVRYLCGCDGAYSRTRTLAGIDGRADDSRLFYVAEVRLADDSLGHTLRFELGQQRIDMLLPHPVAGLRQLVGTLDESSEDPPEPETLRPRLERIAGGSIERIERIDHYRTRSSIAERFSHGHLLLVGDAAHQHSPLAGQGMNTGIGDAINLGWKLAAVLEGHADESLLESYTEERRGVAKALEATSDRLFEGALDHGLKGRLLRSFLVPHLVPFLSGFPKLRRTLFQTLSQTRIEYRRSPLSAGLAGEVHGGDRLPWVSIDDSDEDNFATLDGLRWQLHVYGTPKMSLVVAAAALGLELELFDWSDSARLAGLKRDACYLIRPDGHVALASPSQDVLALKRYVDWYGLSFG</sequence>
<evidence type="ECO:0000313" key="6">
    <source>
        <dbReference type="Proteomes" id="UP000077875"/>
    </source>
</evidence>
<name>A0A172YI96_9GAMM</name>
<dbReference type="AlphaFoldDB" id="A0A172YI96"/>
<dbReference type="Gene3D" id="3.40.30.120">
    <property type="match status" value="1"/>
</dbReference>
<dbReference type="GO" id="GO:0016709">
    <property type="term" value="F:oxidoreductase activity, acting on paired donors, with incorporation or reduction of molecular oxygen, NAD(P)H as one donor, and incorporation of one atom of oxygen"/>
    <property type="evidence" value="ECO:0007669"/>
    <property type="project" value="UniProtKB-ARBA"/>
</dbReference>
<keyword evidence="3" id="KW-0274">FAD</keyword>
<dbReference type="Proteomes" id="UP000077875">
    <property type="component" value="Chromosome"/>
</dbReference>
<reference evidence="5 6" key="1">
    <citation type="submission" date="2016-04" db="EMBL/GenBank/DDBJ databases">
        <title>Complete Genome Sequence of Halotalea alkalilenta IHB B 13600.</title>
        <authorList>
            <person name="Swarnkar M.K."/>
            <person name="Sharma A."/>
            <person name="Kaushal K."/>
            <person name="Soni R."/>
            <person name="Rana S."/>
            <person name="Singh A.K."/>
            <person name="Gulati A."/>
        </authorList>
    </citation>
    <scope>NUCLEOTIDE SEQUENCE [LARGE SCALE GENOMIC DNA]</scope>
    <source>
        <strain evidence="5 6">IHB B 13600</strain>
    </source>
</reference>
<dbReference type="KEGG" id="haa:A5892_16410"/>
<accession>A0A172YI96</accession>
<evidence type="ECO:0000256" key="2">
    <source>
        <dbReference type="ARBA" id="ARBA00022630"/>
    </source>
</evidence>
<dbReference type="SUPFAM" id="SSF51905">
    <property type="entry name" value="FAD/NAD(P)-binding domain"/>
    <property type="match status" value="1"/>
</dbReference>
<dbReference type="PANTHER" id="PTHR43004:SF19">
    <property type="entry name" value="BINDING MONOOXYGENASE, PUTATIVE (JCVI)-RELATED"/>
    <property type="match status" value="1"/>
</dbReference>
<organism evidence="5 6">
    <name type="scientific">Halotalea alkalilenta</name>
    <dbReference type="NCBI Taxonomy" id="376489"/>
    <lineage>
        <taxon>Bacteria</taxon>
        <taxon>Pseudomonadati</taxon>
        <taxon>Pseudomonadota</taxon>
        <taxon>Gammaproteobacteria</taxon>
        <taxon>Oceanospirillales</taxon>
        <taxon>Halomonadaceae</taxon>
        <taxon>Halotalea</taxon>
    </lineage>
</organism>
<evidence type="ECO:0000256" key="1">
    <source>
        <dbReference type="ARBA" id="ARBA00001974"/>
    </source>
</evidence>
<dbReference type="GO" id="GO:0071949">
    <property type="term" value="F:FAD binding"/>
    <property type="evidence" value="ECO:0007669"/>
    <property type="project" value="InterPro"/>
</dbReference>
<dbReference type="InterPro" id="IPR002938">
    <property type="entry name" value="FAD-bd"/>
</dbReference>